<protein>
    <submittedName>
        <fullName evidence="1">Uncharacterized protein</fullName>
    </submittedName>
</protein>
<keyword evidence="2" id="KW-1185">Reference proteome</keyword>
<organism evidence="1 2">
    <name type="scientific">Turnera subulata</name>
    <dbReference type="NCBI Taxonomy" id="218843"/>
    <lineage>
        <taxon>Eukaryota</taxon>
        <taxon>Viridiplantae</taxon>
        <taxon>Streptophyta</taxon>
        <taxon>Embryophyta</taxon>
        <taxon>Tracheophyta</taxon>
        <taxon>Spermatophyta</taxon>
        <taxon>Magnoliopsida</taxon>
        <taxon>eudicotyledons</taxon>
        <taxon>Gunneridae</taxon>
        <taxon>Pentapetalae</taxon>
        <taxon>rosids</taxon>
        <taxon>fabids</taxon>
        <taxon>Malpighiales</taxon>
        <taxon>Passifloraceae</taxon>
        <taxon>Turnera</taxon>
    </lineage>
</organism>
<evidence type="ECO:0000313" key="2">
    <source>
        <dbReference type="Proteomes" id="UP001141552"/>
    </source>
</evidence>
<reference evidence="1" key="1">
    <citation type="submission" date="2022-02" db="EMBL/GenBank/DDBJ databases">
        <authorList>
            <person name="Henning P.M."/>
            <person name="McCubbin A.G."/>
            <person name="Shore J.S."/>
        </authorList>
    </citation>
    <scope>NUCLEOTIDE SEQUENCE</scope>
    <source>
        <strain evidence="1">F60SS</strain>
        <tissue evidence="1">Leaves</tissue>
    </source>
</reference>
<dbReference type="InterPro" id="IPR044699">
    <property type="entry name" value="MAKR6"/>
</dbReference>
<dbReference type="PANTHER" id="PTHR34576">
    <property type="entry name" value="MEMBRANE-ASSOCIATED KINASE REGULATOR 6-RELATED"/>
    <property type="match status" value="1"/>
</dbReference>
<name>A0A9Q0F309_9ROSI</name>
<sequence length="218" mass="24794">MEHLAIESFSQSWLTSINSSLKDIEEPLRPSFDGSHEVMINTRRIKLKRSSFEAHNFNFDVPVSQSSDVIVHADQLFADGIIKPFFNHSNTNSLDIVPTNRPSFSLKAILSAFKLHCHFLGRWKHALQNCLKFARPVCHSERGSRKSIKVNDLDRSVWEVGSRSSNSPHVSLRRRIAYSMGDCCDVESSIYEAVLHCKRSMSTFPGLLLRSFQLIFIG</sequence>
<evidence type="ECO:0000313" key="1">
    <source>
        <dbReference type="EMBL" id="KAJ4823969.1"/>
    </source>
</evidence>
<proteinExistence type="predicted"/>
<gene>
    <name evidence="1" type="ORF">Tsubulata_039226</name>
</gene>
<dbReference type="Proteomes" id="UP001141552">
    <property type="component" value="Unassembled WGS sequence"/>
</dbReference>
<accession>A0A9Q0F309</accession>
<dbReference type="OrthoDB" id="1913205at2759"/>
<dbReference type="AlphaFoldDB" id="A0A9Q0F309"/>
<dbReference type="PANTHER" id="PTHR34576:SF14">
    <property type="entry name" value="MEMBRANE-ASSOCIATED KINASE REGULATOR 6"/>
    <property type="match status" value="1"/>
</dbReference>
<reference evidence="1" key="2">
    <citation type="journal article" date="2023" name="Plants (Basel)">
        <title>Annotation of the Turnera subulata (Passifloraceae) Draft Genome Reveals the S-Locus Evolved after the Divergence of Turneroideae from Passifloroideae in a Stepwise Manner.</title>
        <authorList>
            <person name="Henning P.M."/>
            <person name="Roalson E.H."/>
            <person name="Mir W."/>
            <person name="McCubbin A.G."/>
            <person name="Shore J.S."/>
        </authorList>
    </citation>
    <scope>NUCLEOTIDE SEQUENCE</scope>
    <source>
        <strain evidence="1">F60SS</strain>
    </source>
</reference>
<comment type="caution">
    <text evidence="1">The sequence shown here is derived from an EMBL/GenBank/DDBJ whole genome shotgun (WGS) entry which is preliminary data.</text>
</comment>
<dbReference type="EMBL" id="JAKUCV010007312">
    <property type="protein sequence ID" value="KAJ4823969.1"/>
    <property type="molecule type" value="Genomic_DNA"/>
</dbReference>